<dbReference type="AlphaFoldDB" id="A0A7M5XEA7"/>
<dbReference type="EnsemblMetazoa" id="CLYHEMT022082.1">
    <property type="protein sequence ID" value="CLYHEMP022082.1"/>
    <property type="gene ID" value="CLYHEMG022082"/>
</dbReference>
<dbReference type="InterPro" id="IPR000488">
    <property type="entry name" value="Death_dom"/>
</dbReference>
<dbReference type="SUPFAM" id="SSF47986">
    <property type="entry name" value="DEATH domain"/>
    <property type="match status" value="1"/>
</dbReference>
<feature type="region of interest" description="Disordered" evidence="1">
    <location>
        <begin position="330"/>
        <end position="363"/>
    </location>
</feature>
<feature type="compositionally biased region" description="Acidic residues" evidence="1">
    <location>
        <begin position="287"/>
        <end position="299"/>
    </location>
</feature>
<organism evidence="3 4">
    <name type="scientific">Clytia hemisphaerica</name>
    <dbReference type="NCBI Taxonomy" id="252671"/>
    <lineage>
        <taxon>Eukaryota</taxon>
        <taxon>Metazoa</taxon>
        <taxon>Cnidaria</taxon>
        <taxon>Hydrozoa</taxon>
        <taxon>Hydroidolina</taxon>
        <taxon>Leptothecata</taxon>
        <taxon>Obeliida</taxon>
        <taxon>Clytiidae</taxon>
        <taxon>Clytia</taxon>
    </lineage>
</organism>
<feature type="compositionally biased region" description="Low complexity" evidence="1">
    <location>
        <begin position="237"/>
        <end position="251"/>
    </location>
</feature>
<dbReference type="Gene3D" id="1.10.533.10">
    <property type="entry name" value="Death Domain, Fas"/>
    <property type="match status" value="2"/>
</dbReference>
<dbReference type="Proteomes" id="UP000594262">
    <property type="component" value="Unplaced"/>
</dbReference>
<dbReference type="RefSeq" id="XP_066919064.1">
    <property type="nucleotide sequence ID" value="XM_067062963.1"/>
</dbReference>
<name>A0A7M5XEA7_9CNID</name>
<dbReference type="GeneID" id="136806396"/>
<protein>
    <recommendedName>
        <fullName evidence="2">Death domain-containing protein</fullName>
    </recommendedName>
</protein>
<feature type="region of interest" description="Disordered" evidence="1">
    <location>
        <begin position="286"/>
        <end position="314"/>
    </location>
</feature>
<accession>A0A7M5XEA7</accession>
<evidence type="ECO:0000313" key="3">
    <source>
        <dbReference type="EnsemblMetazoa" id="CLYHEMP022082.1"/>
    </source>
</evidence>
<evidence type="ECO:0000313" key="4">
    <source>
        <dbReference type="Proteomes" id="UP000594262"/>
    </source>
</evidence>
<evidence type="ECO:0000256" key="1">
    <source>
        <dbReference type="SAM" id="MobiDB-lite"/>
    </source>
</evidence>
<keyword evidence="4" id="KW-1185">Reference proteome</keyword>
<dbReference type="GO" id="GO:0007165">
    <property type="term" value="P:signal transduction"/>
    <property type="evidence" value="ECO:0007669"/>
    <property type="project" value="InterPro"/>
</dbReference>
<proteinExistence type="predicted"/>
<dbReference type="InterPro" id="IPR011029">
    <property type="entry name" value="DEATH-like_dom_sf"/>
</dbReference>
<reference evidence="3" key="1">
    <citation type="submission" date="2021-01" db="UniProtKB">
        <authorList>
            <consortium name="EnsemblMetazoa"/>
        </authorList>
    </citation>
    <scope>IDENTIFICATION</scope>
</reference>
<feature type="region of interest" description="Disordered" evidence="1">
    <location>
        <begin position="234"/>
        <end position="263"/>
    </location>
</feature>
<dbReference type="PROSITE" id="PS50017">
    <property type="entry name" value="DEATH_DOMAIN"/>
    <property type="match status" value="1"/>
</dbReference>
<evidence type="ECO:0000259" key="2">
    <source>
        <dbReference type="PROSITE" id="PS50017"/>
    </source>
</evidence>
<feature type="domain" description="Death" evidence="2">
    <location>
        <begin position="155"/>
        <end position="224"/>
    </location>
</feature>
<sequence length="422" mass="47975">MMQKEFRNNDSHMCHSGDNYNDLRIKDLLEHGHGIENELTRELNDTSQSGVPFYEYLVDELFDCKALPSRDTSEFKRRHFGGGSPSDEVFKKLIAEAPDATIQELRQKLEKIGRNDILVDTKTVKCVFVKDLPRSVLSVITKRLDNSCNGVNSGWEEIAEEYGYNYSQRRAFKSARSKPNEWNPTKAILMSVAQYKPDFMLKDLVVIFKKIGRTDLAITLEKFITDCKSPAQYNKRQSTQHSQSLQSSQESVDQRPFPLGFPDIVNSQSKGNNICFNGAVANVYNKDDDDDQEKEDDVVQELGGDGSNLDDDDAEQEQVPMLQDDLGSELSQYKEEVRPPVIQRRQKQKKDEQPCQPIQAEEAPTAVPEVMGAVAKQEEAGQGKFPCNGDNDLYQHPVVWVIVGMVILLVTQNITQFIRYFF</sequence>